<evidence type="ECO:0000313" key="2">
    <source>
        <dbReference type="Proteomes" id="UP000015100"/>
    </source>
</evidence>
<gene>
    <name evidence="1" type="ORF">H072_8437</name>
</gene>
<dbReference type="HOGENOM" id="CLU_050866_1_1_1"/>
<dbReference type="EMBL" id="AQGS01000598">
    <property type="protein sequence ID" value="EPS37927.1"/>
    <property type="molecule type" value="Genomic_DNA"/>
</dbReference>
<proteinExistence type="predicted"/>
<name>S8BRV3_DACHA</name>
<dbReference type="PANTHER" id="PTHR40518">
    <property type="entry name" value="ACETOACETATE DECARBOXYLASE"/>
    <property type="match status" value="1"/>
</dbReference>
<dbReference type="Gene3D" id="2.40.400.10">
    <property type="entry name" value="Acetoacetate decarboxylase-like"/>
    <property type="match status" value="1"/>
</dbReference>
<protein>
    <recommendedName>
        <fullName evidence="3">Acetoacetate decarboxylase</fullName>
    </recommendedName>
</protein>
<comment type="caution">
    <text evidence="1">The sequence shown here is derived from an EMBL/GenBank/DDBJ whole genome shotgun (WGS) entry which is preliminary data.</text>
</comment>
<evidence type="ECO:0008006" key="3">
    <source>
        <dbReference type="Google" id="ProtNLM"/>
    </source>
</evidence>
<keyword evidence="2" id="KW-1185">Reference proteome</keyword>
<organism evidence="1 2">
    <name type="scientific">Dactylellina haptotyla (strain CBS 200.50)</name>
    <name type="common">Nematode-trapping fungus</name>
    <name type="synonym">Monacrosporium haptotylum</name>
    <dbReference type="NCBI Taxonomy" id="1284197"/>
    <lineage>
        <taxon>Eukaryota</taxon>
        <taxon>Fungi</taxon>
        <taxon>Dikarya</taxon>
        <taxon>Ascomycota</taxon>
        <taxon>Pezizomycotina</taxon>
        <taxon>Orbiliomycetes</taxon>
        <taxon>Orbiliales</taxon>
        <taxon>Orbiliaceae</taxon>
        <taxon>Dactylellina</taxon>
    </lineage>
</organism>
<accession>S8BRV3</accession>
<evidence type="ECO:0000313" key="1">
    <source>
        <dbReference type="EMBL" id="EPS37927.1"/>
    </source>
</evidence>
<sequence length="273" mass="30257">MPSETTTTTANAMSSTTDYGIEHIPGPWDCKGESWWFTCFPLTGNKKVYPGACNPLDFHPGANDGFDGGMGMIMIVRYTDTPVGPYDELVYIPGHYKTPHDKTSRYRITNIYVSSKETTYNGRKNWNIPKHLAVFNFDKSETTGHTRITVAHPETPDSPFFAAVVKDIPVVSSIGIPLNTSYFPMSLEAHQPDLKAVDTPQGKANGETGTDTWKSYTPWMGGKARFVKCVDIKNGNGDGTWPDQVDGIWGLVLKWDPGMSLKFEAGKEYKSNL</sequence>
<dbReference type="Proteomes" id="UP000015100">
    <property type="component" value="Unassembled WGS sequence"/>
</dbReference>
<reference evidence="2" key="2">
    <citation type="submission" date="2013-04" db="EMBL/GenBank/DDBJ databases">
        <title>Genomic mechanisms accounting for the adaptation to parasitism in nematode-trapping fungi.</title>
        <authorList>
            <person name="Ahren D.G."/>
        </authorList>
    </citation>
    <scope>NUCLEOTIDE SEQUENCE [LARGE SCALE GENOMIC DNA]</scope>
    <source>
        <strain evidence="2">CBS 200.50</strain>
    </source>
</reference>
<dbReference type="SUPFAM" id="SSF160104">
    <property type="entry name" value="Acetoacetate decarboxylase-like"/>
    <property type="match status" value="1"/>
</dbReference>
<dbReference type="OMA" id="VGPYDEF"/>
<dbReference type="AlphaFoldDB" id="S8BRV3"/>
<dbReference type="eggNOG" id="ENOG502S5U3">
    <property type="taxonomic scope" value="Eukaryota"/>
</dbReference>
<reference evidence="1 2" key="1">
    <citation type="journal article" date="2013" name="PLoS Genet.">
        <title>Genomic mechanisms accounting for the adaptation to parasitism in nematode-trapping fungi.</title>
        <authorList>
            <person name="Meerupati T."/>
            <person name="Andersson K.M."/>
            <person name="Friman E."/>
            <person name="Kumar D."/>
            <person name="Tunlid A."/>
            <person name="Ahren D."/>
        </authorList>
    </citation>
    <scope>NUCLEOTIDE SEQUENCE [LARGE SCALE GENOMIC DNA]</scope>
    <source>
        <strain evidence="1 2">CBS 200.50</strain>
    </source>
</reference>
<dbReference type="PANTHER" id="PTHR40518:SF1">
    <property type="entry name" value="ACETOACETATE DECARBOXYLASE"/>
    <property type="match status" value="1"/>
</dbReference>
<dbReference type="OrthoDB" id="9970474at2759"/>
<dbReference type="InterPro" id="IPR023375">
    <property type="entry name" value="ADC_dom_sf"/>
</dbReference>